<dbReference type="NCBIfam" id="TIGR00253">
    <property type="entry name" value="RNA_bind_YhbY"/>
    <property type="match status" value="1"/>
</dbReference>
<keyword evidence="5" id="KW-1185">Reference proteome</keyword>
<reference evidence="4 5" key="1">
    <citation type="submission" date="2014-11" db="EMBL/GenBank/DDBJ databases">
        <title>Genome sequence and analysis of novel Kurthia sp.</title>
        <authorList>
            <person name="Lawson J.N."/>
            <person name="Gonzalez J.E."/>
            <person name="Rinauldi L."/>
            <person name="Xuan Z."/>
            <person name="Firman A."/>
            <person name="Shaddox L."/>
            <person name="Trudeau A."/>
            <person name="Shah S."/>
            <person name="Reiman D."/>
        </authorList>
    </citation>
    <scope>NUCLEOTIDE SEQUENCE [LARGE SCALE GENOMIC DNA]</scope>
    <source>
        <strain evidence="4 5">3B1D</strain>
    </source>
</reference>
<dbReference type="InterPro" id="IPR001890">
    <property type="entry name" value="RNA-binding_CRM"/>
</dbReference>
<evidence type="ECO:0000313" key="4">
    <source>
        <dbReference type="EMBL" id="RUS54408.1"/>
    </source>
</evidence>
<dbReference type="SUPFAM" id="SSF75471">
    <property type="entry name" value="YhbY-like"/>
    <property type="match status" value="1"/>
</dbReference>
<keyword evidence="1 2" id="KW-0694">RNA-binding</keyword>
<gene>
    <name evidence="4" type="ORF">QI30_13395</name>
</gene>
<dbReference type="EMBL" id="JTFC01000032">
    <property type="protein sequence ID" value="RUS54408.1"/>
    <property type="molecule type" value="Genomic_DNA"/>
</dbReference>
<protein>
    <submittedName>
        <fullName evidence="4">RNA-binding protein</fullName>
    </submittedName>
</protein>
<dbReference type="Proteomes" id="UP000288623">
    <property type="component" value="Unassembled WGS sequence"/>
</dbReference>
<dbReference type="InterPro" id="IPR017924">
    <property type="entry name" value="RNA-binding_YhbY"/>
</dbReference>
<dbReference type="RefSeq" id="WP_126991136.1">
    <property type="nucleotide sequence ID" value="NZ_JTFC01000032.1"/>
</dbReference>
<dbReference type="Gene3D" id="3.30.110.60">
    <property type="entry name" value="YhbY-like"/>
    <property type="match status" value="1"/>
</dbReference>
<evidence type="ECO:0000256" key="2">
    <source>
        <dbReference type="PROSITE-ProRule" id="PRU00626"/>
    </source>
</evidence>
<dbReference type="InterPro" id="IPR051925">
    <property type="entry name" value="RNA-binding_domain"/>
</dbReference>
<dbReference type="OrthoDB" id="9797519at2"/>
<dbReference type="GO" id="GO:0003723">
    <property type="term" value="F:RNA binding"/>
    <property type="evidence" value="ECO:0007669"/>
    <property type="project" value="UniProtKB-UniRule"/>
</dbReference>
<evidence type="ECO:0000313" key="5">
    <source>
        <dbReference type="Proteomes" id="UP000288623"/>
    </source>
</evidence>
<feature type="domain" description="CRM" evidence="3">
    <location>
        <begin position="1"/>
        <end position="96"/>
    </location>
</feature>
<organism evidence="4 5">
    <name type="scientific">Candidatus Kurthia intestinigallinarum</name>
    <dbReference type="NCBI Taxonomy" id="1562256"/>
    <lineage>
        <taxon>Bacteria</taxon>
        <taxon>Bacillati</taxon>
        <taxon>Bacillota</taxon>
        <taxon>Bacilli</taxon>
        <taxon>Bacillales</taxon>
        <taxon>Caryophanaceae</taxon>
        <taxon>Kurthia</taxon>
    </lineage>
</organism>
<name>A0A433RS40_9BACL</name>
<comment type="caution">
    <text evidence="4">The sequence shown here is derived from an EMBL/GenBank/DDBJ whole genome shotgun (WGS) entry which is preliminary data.</text>
</comment>
<dbReference type="PANTHER" id="PTHR40065:SF3">
    <property type="entry name" value="RNA-BINDING PROTEIN YHBY"/>
    <property type="match status" value="1"/>
</dbReference>
<evidence type="ECO:0000259" key="3">
    <source>
        <dbReference type="PROSITE" id="PS51295"/>
    </source>
</evidence>
<dbReference type="InterPro" id="IPR035920">
    <property type="entry name" value="YhbY-like_sf"/>
</dbReference>
<dbReference type="SMART" id="SM01103">
    <property type="entry name" value="CRS1_YhbY"/>
    <property type="match status" value="1"/>
</dbReference>
<proteinExistence type="predicted"/>
<dbReference type="AlphaFoldDB" id="A0A433RS40"/>
<dbReference type="PANTHER" id="PTHR40065">
    <property type="entry name" value="RNA-BINDING PROTEIN YHBY"/>
    <property type="match status" value="1"/>
</dbReference>
<evidence type="ECO:0000256" key="1">
    <source>
        <dbReference type="ARBA" id="ARBA00022884"/>
    </source>
</evidence>
<accession>A0A433RS40</accession>
<dbReference type="PROSITE" id="PS51295">
    <property type="entry name" value="CRM"/>
    <property type="match status" value="1"/>
</dbReference>
<dbReference type="Pfam" id="PF01985">
    <property type="entry name" value="CRS1_YhbY"/>
    <property type="match status" value="1"/>
</dbReference>
<sequence>MLTGKQKRFLRAEAHHLDPIFQVGKGGVNEAQCEQIRQALNARELLKVRILDNCEDDKKVVAAELVEGTDAELVQLIGLTVVLYKQASKRENRKIELPHA</sequence>